<sequence>MADALELTIHGRPPSWNAAYRARKSYIYMTRDAKQWKKIVSVIASAAKAEQEWECGRDTMLVVDVWIYVKRGIDADNILKLTLDAIALGIGVNDARFMPRVWALKKKCEEEKLVLRISEVVEDD</sequence>
<dbReference type="SUPFAM" id="SSF103084">
    <property type="entry name" value="Holliday junction resolvase RusA"/>
    <property type="match status" value="1"/>
</dbReference>
<organism evidence="4">
    <name type="scientific">uncultured Caudovirales phage</name>
    <dbReference type="NCBI Taxonomy" id="2100421"/>
    <lineage>
        <taxon>Viruses</taxon>
        <taxon>Duplodnaviria</taxon>
        <taxon>Heunggongvirae</taxon>
        <taxon>Uroviricota</taxon>
        <taxon>Caudoviricetes</taxon>
        <taxon>Peduoviridae</taxon>
        <taxon>Maltschvirus</taxon>
        <taxon>Maltschvirus maltsch</taxon>
    </lineage>
</organism>
<dbReference type="EMBL" id="LR797185">
    <property type="protein sequence ID" value="CAB4192521.1"/>
    <property type="molecule type" value="Genomic_DNA"/>
</dbReference>
<dbReference type="GO" id="GO:0006310">
    <property type="term" value="P:DNA recombination"/>
    <property type="evidence" value="ECO:0007669"/>
    <property type="project" value="InterPro"/>
</dbReference>
<evidence type="ECO:0000313" key="3">
    <source>
        <dbReference type="EMBL" id="CAB4192521.1"/>
    </source>
</evidence>
<proteinExistence type="predicted"/>
<name>A0A6J7XIV0_9CAUD</name>
<evidence type="ECO:0000313" key="1">
    <source>
        <dbReference type="EMBL" id="CAB4174439.1"/>
    </source>
</evidence>
<dbReference type="EMBL" id="LR797071">
    <property type="protein sequence ID" value="CAB4184767.1"/>
    <property type="molecule type" value="Genomic_DNA"/>
</dbReference>
<dbReference type="EMBL" id="LR796919">
    <property type="protein sequence ID" value="CAB4174439.1"/>
    <property type="molecule type" value="Genomic_DNA"/>
</dbReference>
<gene>
    <name evidence="2" type="ORF">UFOVP1131_31</name>
    <name evidence="3" type="ORF">UFOVP1245_31</name>
    <name evidence="4" type="ORF">UFOVP1582_23</name>
    <name evidence="1" type="ORF">UFOVP966_45</name>
</gene>
<dbReference type="InterPro" id="IPR036614">
    <property type="entry name" value="RusA-like_sf"/>
</dbReference>
<evidence type="ECO:0000313" key="2">
    <source>
        <dbReference type="EMBL" id="CAB4184767.1"/>
    </source>
</evidence>
<dbReference type="InterPro" id="IPR008822">
    <property type="entry name" value="Endonuclease_RusA-like"/>
</dbReference>
<evidence type="ECO:0000313" key="4">
    <source>
        <dbReference type="EMBL" id="CAB5231095.1"/>
    </source>
</evidence>
<dbReference type="GO" id="GO:0000287">
    <property type="term" value="F:magnesium ion binding"/>
    <property type="evidence" value="ECO:0007669"/>
    <property type="project" value="InterPro"/>
</dbReference>
<dbReference type="EMBL" id="LR798428">
    <property type="protein sequence ID" value="CAB5231095.1"/>
    <property type="molecule type" value="Genomic_DNA"/>
</dbReference>
<dbReference type="Pfam" id="PF05866">
    <property type="entry name" value="RusA"/>
    <property type="match status" value="1"/>
</dbReference>
<protein>
    <submittedName>
        <fullName evidence="4">Crossover junction endodeoxyribonuclease, RusA-like</fullName>
    </submittedName>
</protein>
<accession>A0A6J7XIV0</accession>
<reference evidence="4" key="1">
    <citation type="submission" date="2020-05" db="EMBL/GenBank/DDBJ databases">
        <authorList>
            <person name="Chiriac C."/>
            <person name="Salcher M."/>
            <person name="Ghai R."/>
            <person name="Kavagutti S V."/>
        </authorList>
    </citation>
    <scope>NUCLEOTIDE SEQUENCE</scope>
</reference>
<dbReference type="GO" id="GO:0006281">
    <property type="term" value="P:DNA repair"/>
    <property type="evidence" value="ECO:0007669"/>
    <property type="project" value="InterPro"/>
</dbReference>
<dbReference type="Gene3D" id="3.30.1330.70">
    <property type="entry name" value="Holliday junction resolvase RusA"/>
    <property type="match status" value="1"/>
</dbReference>